<sequence length="129" mass="13770">MPDTRDPQLLKGVLPLLVLRLLTTAESYGYELVTRLREAGLAQITTGTVYPVLGRLERDGLLASRLVASSSGPARKYYRPTDDGAAHLARAEAGWAELAAVVTRVTSGPPEPTSGAIDRIGAGTEDRRV</sequence>
<dbReference type="PANTHER" id="PTHR33169:SF14">
    <property type="entry name" value="TRANSCRIPTIONAL REGULATOR RV3488"/>
    <property type="match status" value="1"/>
</dbReference>
<dbReference type="SUPFAM" id="SSF46785">
    <property type="entry name" value="Winged helix' DNA-binding domain"/>
    <property type="match status" value="1"/>
</dbReference>
<dbReference type="InterPro" id="IPR036390">
    <property type="entry name" value="WH_DNA-bd_sf"/>
</dbReference>
<accession>A0A021VXF6</accession>
<keyword evidence="4" id="KW-1185">Reference proteome</keyword>
<reference evidence="3 4" key="1">
    <citation type="submission" date="2014-01" db="EMBL/GenBank/DDBJ databases">
        <title>Actinotalea ferrariae CF5-4.</title>
        <authorList>
            <person name="Chen F."/>
            <person name="Li Y."/>
            <person name="Wang G."/>
        </authorList>
    </citation>
    <scope>NUCLEOTIDE SEQUENCE [LARGE SCALE GENOMIC DNA]</scope>
    <source>
        <strain evidence="3 4">CF5-4</strain>
    </source>
</reference>
<evidence type="ECO:0000313" key="4">
    <source>
        <dbReference type="Proteomes" id="UP000019753"/>
    </source>
</evidence>
<comment type="caution">
    <text evidence="3">The sequence shown here is derived from an EMBL/GenBank/DDBJ whole genome shotgun (WGS) entry which is preliminary data.</text>
</comment>
<evidence type="ECO:0000259" key="2">
    <source>
        <dbReference type="Pfam" id="PF03551"/>
    </source>
</evidence>
<dbReference type="InterPro" id="IPR052509">
    <property type="entry name" value="Metal_resp_DNA-bind_regulator"/>
</dbReference>
<dbReference type="OrthoDB" id="122286at2"/>
<feature type="region of interest" description="Disordered" evidence="1">
    <location>
        <begin position="106"/>
        <end position="129"/>
    </location>
</feature>
<dbReference type="Gene3D" id="1.10.10.10">
    <property type="entry name" value="Winged helix-like DNA-binding domain superfamily/Winged helix DNA-binding domain"/>
    <property type="match status" value="1"/>
</dbReference>
<dbReference type="EMBL" id="AXCW01000021">
    <property type="protein sequence ID" value="EYR64715.1"/>
    <property type="molecule type" value="Genomic_DNA"/>
</dbReference>
<dbReference type="AlphaFoldDB" id="A0A021VXF6"/>
<dbReference type="InterPro" id="IPR036388">
    <property type="entry name" value="WH-like_DNA-bd_sf"/>
</dbReference>
<evidence type="ECO:0000313" key="3">
    <source>
        <dbReference type="EMBL" id="EYR64715.1"/>
    </source>
</evidence>
<feature type="domain" description="Transcription regulator PadR N-terminal" evidence="2">
    <location>
        <begin position="18"/>
        <end position="89"/>
    </location>
</feature>
<protein>
    <submittedName>
        <fullName evidence="3">PadR family transcriptional regulator</fullName>
    </submittedName>
</protein>
<dbReference type="InterPro" id="IPR005149">
    <property type="entry name" value="Tscrpt_reg_PadR_N"/>
</dbReference>
<name>A0A021VXF6_9CELL</name>
<proteinExistence type="predicted"/>
<dbReference type="Proteomes" id="UP000019753">
    <property type="component" value="Unassembled WGS sequence"/>
</dbReference>
<evidence type="ECO:0000256" key="1">
    <source>
        <dbReference type="SAM" id="MobiDB-lite"/>
    </source>
</evidence>
<gene>
    <name evidence="3" type="ORF">N866_06670</name>
</gene>
<dbReference type="PANTHER" id="PTHR33169">
    <property type="entry name" value="PADR-FAMILY TRANSCRIPTIONAL REGULATOR"/>
    <property type="match status" value="1"/>
</dbReference>
<organism evidence="3 4">
    <name type="scientific">Actinotalea ferrariae CF5-4</name>
    <dbReference type="NCBI Taxonomy" id="948458"/>
    <lineage>
        <taxon>Bacteria</taxon>
        <taxon>Bacillati</taxon>
        <taxon>Actinomycetota</taxon>
        <taxon>Actinomycetes</taxon>
        <taxon>Micrococcales</taxon>
        <taxon>Cellulomonadaceae</taxon>
        <taxon>Actinotalea</taxon>
    </lineage>
</organism>
<dbReference type="RefSeq" id="WP_052022332.1">
    <property type="nucleotide sequence ID" value="NZ_AXCW01000021.1"/>
</dbReference>
<dbReference type="Pfam" id="PF03551">
    <property type="entry name" value="PadR"/>
    <property type="match status" value="1"/>
</dbReference>